<feature type="transmembrane region" description="Helical" evidence="4">
    <location>
        <begin position="104"/>
        <end position="126"/>
    </location>
</feature>
<accession>A0A9D1IHQ7</accession>
<feature type="transmembrane region" description="Helical" evidence="4">
    <location>
        <begin position="362"/>
        <end position="384"/>
    </location>
</feature>
<dbReference type="InterPro" id="IPR011701">
    <property type="entry name" value="MFS"/>
</dbReference>
<keyword evidence="2 4" id="KW-1133">Transmembrane helix</keyword>
<feature type="transmembrane region" description="Helical" evidence="4">
    <location>
        <begin position="298"/>
        <end position="319"/>
    </location>
</feature>
<dbReference type="Pfam" id="PF07690">
    <property type="entry name" value="MFS_1"/>
    <property type="match status" value="1"/>
</dbReference>
<keyword evidence="1 4" id="KW-0812">Transmembrane</keyword>
<feature type="transmembrane region" description="Helical" evidence="4">
    <location>
        <begin position="243"/>
        <end position="267"/>
    </location>
</feature>
<evidence type="ECO:0000256" key="2">
    <source>
        <dbReference type="ARBA" id="ARBA00022989"/>
    </source>
</evidence>
<comment type="caution">
    <text evidence="5">The sequence shown here is derived from an EMBL/GenBank/DDBJ whole genome shotgun (WGS) entry which is preliminary data.</text>
</comment>
<dbReference type="Gene3D" id="1.20.1250.20">
    <property type="entry name" value="MFS general substrate transporter like domains"/>
    <property type="match status" value="2"/>
</dbReference>
<reference evidence="5" key="2">
    <citation type="journal article" date="2021" name="PeerJ">
        <title>Extensive microbial diversity within the chicken gut microbiome revealed by metagenomics and culture.</title>
        <authorList>
            <person name="Gilroy R."/>
            <person name="Ravi A."/>
            <person name="Getino M."/>
            <person name="Pursley I."/>
            <person name="Horton D.L."/>
            <person name="Alikhan N.F."/>
            <person name="Baker D."/>
            <person name="Gharbi K."/>
            <person name="Hall N."/>
            <person name="Watson M."/>
            <person name="Adriaenssens E.M."/>
            <person name="Foster-Nyarko E."/>
            <person name="Jarju S."/>
            <person name="Secka A."/>
            <person name="Antonio M."/>
            <person name="Oren A."/>
            <person name="Chaudhuri R.R."/>
            <person name="La Ragione R."/>
            <person name="Hildebrand F."/>
            <person name="Pallen M.J."/>
        </authorList>
    </citation>
    <scope>NUCLEOTIDE SEQUENCE</scope>
    <source>
        <strain evidence="5">7463</strain>
    </source>
</reference>
<dbReference type="EMBL" id="DVMY01000087">
    <property type="protein sequence ID" value="HIU37745.1"/>
    <property type="molecule type" value="Genomic_DNA"/>
</dbReference>
<keyword evidence="3 4" id="KW-0472">Membrane</keyword>
<dbReference type="GO" id="GO:0022857">
    <property type="term" value="F:transmembrane transporter activity"/>
    <property type="evidence" value="ECO:0007669"/>
    <property type="project" value="InterPro"/>
</dbReference>
<protein>
    <submittedName>
        <fullName evidence="5">MFS transporter</fullName>
    </submittedName>
</protein>
<dbReference type="SUPFAM" id="SSF103473">
    <property type="entry name" value="MFS general substrate transporter"/>
    <property type="match status" value="1"/>
</dbReference>
<dbReference type="AlphaFoldDB" id="A0A9D1IHQ7"/>
<dbReference type="InterPro" id="IPR036259">
    <property type="entry name" value="MFS_trans_sf"/>
</dbReference>
<gene>
    <name evidence="5" type="ORF">IAC56_05670</name>
</gene>
<feature type="transmembrane region" description="Helical" evidence="4">
    <location>
        <begin position="12"/>
        <end position="36"/>
    </location>
</feature>
<feature type="transmembrane region" description="Helical" evidence="4">
    <location>
        <begin position="48"/>
        <end position="69"/>
    </location>
</feature>
<evidence type="ECO:0000256" key="3">
    <source>
        <dbReference type="ARBA" id="ARBA00023136"/>
    </source>
</evidence>
<evidence type="ECO:0000313" key="6">
    <source>
        <dbReference type="Proteomes" id="UP000824083"/>
    </source>
</evidence>
<feature type="transmembrane region" description="Helical" evidence="4">
    <location>
        <begin position="133"/>
        <end position="155"/>
    </location>
</feature>
<feature type="transmembrane region" description="Helical" evidence="4">
    <location>
        <begin position="76"/>
        <end position="98"/>
    </location>
</feature>
<evidence type="ECO:0000313" key="5">
    <source>
        <dbReference type="EMBL" id="HIU37745.1"/>
    </source>
</evidence>
<dbReference type="InterPro" id="IPR052524">
    <property type="entry name" value="MFS_Cyanate_Porter"/>
</dbReference>
<evidence type="ECO:0000256" key="4">
    <source>
        <dbReference type="SAM" id="Phobius"/>
    </source>
</evidence>
<feature type="transmembrane region" description="Helical" evidence="4">
    <location>
        <begin position="208"/>
        <end position="231"/>
    </location>
</feature>
<feature type="transmembrane region" description="Helical" evidence="4">
    <location>
        <begin position="331"/>
        <end position="356"/>
    </location>
</feature>
<organism evidence="5 6">
    <name type="scientific">Candidatus Aphodousia faecigallinarum</name>
    <dbReference type="NCBI Taxonomy" id="2840677"/>
    <lineage>
        <taxon>Bacteria</taxon>
        <taxon>Pseudomonadati</taxon>
        <taxon>Pseudomonadota</taxon>
        <taxon>Betaproteobacteria</taxon>
        <taxon>Burkholderiales</taxon>
        <taxon>Sutterellaceae</taxon>
        <taxon>Sutterellaceae incertae sedis</taxon>
        <taxon>Candidatus Aphodousia</taxon>
    </lineage>
</organism>
<feature type="transmembrane region" description="Helical" evidence="4">
    <location>
        <begin position="167"/>
        <end position="187"/>
    </location>
</feature>
<reference evidence="5" key="1">
    <citation type="submission" date="2020-10" db="EMBL/GenBank/DDBJ databases">
        <authorList>
            <person name="Gilroy R."/>
        </authorList>
    </citation>
    <scope>NUCLEOTIDE SEQUENCE</scope>
    <source>
        <strain evidence="5">7463</strain>
    </source>
</reference>
<dbReference type="PANTHER" id="PTHR23523">
    <property type="match status" value="1"/>
</dbReference>
<sequence>MSEEHSSLSATPVMVFVALLMTILVMRGPITCVGAVADEIISVLDISYPAYGFLSALPIACFGLFCAAAPAVSQRYGLVATLLMSLGLVFVGAAARLIPFYSTMLLSTGLIGVGIAVLNVLMPVLLRDYFPKNIPLVMGVFTGFIGFSGSIGAYFSVPLLNSFHSLIGPLGLWVVMGGLALLCWLGVPKRKKISISGGVFEWALLKKPLTWAVIFVMGMQSLTIYTTVAWLPTILNTLGFEPSTAGLGSAVFLLVSAPASILTAAFIKLVRSERAAALIMTASFATGIVLWLSGGALSFVGCVLAGIPQGITFSMAMILMAQKTNNLSELLVISSLAQGIGYVLAGLGPFICGLLYQGDGQWWSVVFFMLGAVALWGVSAWYAFGERKLFD</sequence>
<evidence type="ECO:0000256" key="1">
    <source>
        <dbReference type="ARBA" id="ARBA00022692"/>
    </source>
</evidence>
<name>A0A9D1IHQ7_9BURK</name>
<dbReference type="PANTHER" id="PTHR23523:SF2">
    <property type="entry name" value="2-NITROIMIDAZOLE TRANSPORTER"/>
    <property type="match status" value="1"/>
</dbReference>
<proteinExistence type="predicted"/>
<dbReference type="Proteomes" id="UP000824083">
    <property type="component" value="Unassembled WGS sequence"/>
</dbReference>